<accession>A0AAT9JYE3</accession>
<feature type="region of interest" description="Disordered" evidence="1">
    <location>
        <begin position="79"/>
        <end position="102"/>
    </location>
</feature>
<proteinExistence type="predicted"/>
<reference evidence="2" key="1">
    <citation type="submission" date="2024-01" db="EMBL/GenBank/DDBJ databases">
        <title>Synechococcus elongatus PCC 11802, a close yet different native of Synechococcus elongatus PCC 11801.</title>
        <authorList>
            <person name="Jaiswal D."/>
            <person name="Sengupta A."/>
            <person name="Sengupta S."/>
            <person name="Pakrasi H.B."/>
            <person name="Wangikar P."/>
        </authorList>
    </citation>
    <scope>NUCLEOTIDE SEQUENCE</scope>
    <source>
        <strain evidence="2">PCC 11802</strain>
    </source>
</reference>
<organism evidence="2">
    <name type="scientific">Synechococcus elongatus PCC 11802</name>
    <dbReference type="NCBI Taxonomy" id="2283154"/>
    <lineage>
        <taxon>Bacteria</taxon>
        <taxon>Bacillati</taxon>
        <taxon>Cyanobacteriota</taxon>
        <taxon>Cyanophyceae</taxon>
        <taxon>Synechococcales</taxon>
        <taxon>Synechococcaceae</taxon>
        <taxon>Synechococcus</taxon>
    </lineage>
</organism>
<evidence type="ECO:0000313" key="2">
    <source>
        <dbReference type="EMBL" id="QFZ91198.2"/>
    </source>
</evidence>
<sequence length="127" mass="14162">MNFHSPSARYHAASSAERNAAMAEFGLSLQLRLELAGNFVACEALRDLDCPSLQTALELWKTAQQQVCQADAEAIARAEALPQPDDSPQHATHRDRRHGAQTVWPQYRHAARRWQLPDPSQNPLLPA</sequence>
<evidence type="ECO:0000256" key="1">
    <source>
        <dbReference type="SAM" id="MobiDB-lite"/>
    </source>
</evidence>
<dbReference type="RefSeq" id="WP_208677467.1">
    <property type="nucleotide sequence ID" value="NZ_CP034671.2"/>
</dbReference>
<gene>
    <name evidence="2" type="ORF">EKO22_01290</name>
</gene>
<name>A0AAT9JYE3_SYNEL</name>
<dbReference type="EMBL" id="CP034671">
    <property type="protein sequence ID" value="QFZ91198.2"/>
    <property type="molecule type" value="Genomic_DNA"/>
</dbReference>
<dbReference type="AlphaFoldDB" id="A0AAT9JYE3"/>
<protein>
    <submittedName>
        <fullName evidence="2">Uncharacterized protein</fullName>
    </submittedName>
</protein>